<reference evidence="1 2" key="1">
    <citation type="submission" date="2024-09" db="EMBL/GenBank/DDBJ databases">
        <title>Rethinking Asexuality: The Enigmatic Case of Functional Sexual Genes in Lepraria (Stereocaulaceae).</title>
        <authorList>
            <person name="Doellman M."/>
            <person name="Sun Y."/>
            <person name="Barcenas-Pena A."/>
            <person name="Lumbsch H.T."/>
            <person name="Grewe F."/>
        </authorList>
    </citation>
    <scope>NUCLEOTIDE SEQUENCE [LARGE SCALE GENOMIC DNA]</scope>
    <source>
        <strain evidence="1 2">Grewe 0041</strain>
    </source>
</reference>
<protein>
    <submittedName>
        <fullName evidence="1">Uncharacterized protein</fullName>
    </submittedName>
</protein>
<accession>A0ABR4BB84</accession>
<evidence type="ECO:0000313" key="1">
    <source>
        <dbReference type="EMBL" id="KAL2055070.1"/>
    </source>
</evidence>
<dbReference type="EMBL" id="JBHFEH010000012">
    <property type="protein sequence ID" value="KAL2055070.1"/>
    <property type="molecule type" value="Genomic_DNA"/>
</dbReference>
<keyword evidence="2" id="KW-1185">Reference proteome</keyword>
<dbReference type="Proteomes" id="UP001590951">
    <property type="component" value="Unassembled WGS sequence"/>
</dbReference>
<evidence type="ECO:0000313" key="2">
    <source>
        <dbReference type="Proteomes" id="UP001590951"/>
    </source>
</evidence>
<organism evidence="1 2">
    <name type="scientific">Lepraria finkii</name>
    <dbReference type="NCBI Taxonomy" id="1340010"/>
    <lineage>
        <taxon>Eukaryota</taxon>
        <taxon>Fungi</taxon>
        <taxon>Dikarya</taxon>
        <taxon>Ascomycota</taxon>
        <taxon>Pezizomycotina</taxon>
        <taxon>Lecanoromycetes</taxon>
        <taxon>OSLEUM clade</taxon>
        <taxon>Lecanoromycetidae</taxon>
        <taxon>Lecanorales</taxon>
        <taxon>Lecanorineae</taxon>
        <taxon>Stereocaulaceae</taxon>
        <taxon>Lepraria</taxon>
    </lineage>
</organism>
<sequence>MSSQSLSEDDITNMKAVKALRSAPKAPSVPSSTPNKVKIITTTMMVPEYEFPTQENPWNIYLPLHFSHTEVHRINNKNDPIRKKFRDIDSALWHYFDRINPSTGSSIICGRVGDFDDPDHAYVYDDIKYFETRGIRLGRRSMKSKCRRFLR</sequence>
<name>A0ABR4BB84_9LECA</name>
<proteinExistence type="predicted"/>
<comment type="caution">
    <text evidence="1">The sequence shown here is derived from an EMBL/GenBank/DDBJ whole genome shotgun (WGS) entry which is preliminary data.</text>
</comment>
<gene>
    <name evidence="1" type="ORF">ABVK25_004408</name>
</gene>